<dbReference type="InterPro" id="IPR011010">
    <property type="entry name" value="DNA_brk_join_enz"/>
</dbReference>
<gene>
    <name evidence="2" type="ORF">LZA78_15515</name>
</gene>
<reference evidence="2 3" key="1">
    <citation type="submission" date="2021-12" db="EMBL/GenBank/DDBJ databases">
        <title>Sinirhodobacter sp. WL0062 is a bacterium isolated from seawater.</title>
        <authorList>
            <person name="Wang L."/>
            <person name="He W."/>
            <person name="Zhang D.-F."/>
        </authorList>
    </citation>
    <scope>NUCLEOTIDE SEQUENCE [LARGE SCALE GENOMIC DNA]</scope>
    <source>
        <strain evidence="2 3">WL0062</strain>
    </source>
</reference>
<sequence length="163" mass="18346">MANLAALELERHLTCTTHGRKIIYRIFIPAAETKNRVSITAEIGGIHAQIIQRYLATFRPLLAKDLDRALFPKPSGGARAPKHLGEGISKLIAHHTGLKMHPHLFRHLAAKLFLETRPGEYESVRRLLNHRKIDTTAKIYSPLSNRSAQDTYHGILDKQGGYK</sequence>
<accession>A0ABS8YYN0</accession>
<dbReference type="SUPFAM" id="SSF56349">
    <property type="entry name" value="DNA breaking-rejoining enzymes"/>
    <property type="match status" value="1"/>
</dbReference>
<keyword evidence="3" id="KW-1185">Reference proteome</keyword>
<organism evidence="2 3">
    <name type="scientific">Rhodobacter flavimaris</name>
    <dbReference type="NCBI Taxonomy" id="2907145"/>
    <lineage>
        <taxon>Bacteria</taxon>
        <taxon>Pseudomonadati</taxon>
        <taxon>Pseudomonadota</taxon>
        <taxon>Alphaproteobacteria</taxon>
        <taxon>Rhodobacterales</taxon>
        <taxon>Rhodobacter group</taxon>
        <taxon>Rhodobacter</taxon>
    </lineage>
</organism>
<evidence type="ECO:0000313" key="3">
    <source>
        <dbReference type="Proteomes" id="UP001521181"/>
    </source>
</evidence>
<keyword evidence="1" id="KW-0233">DNA recombination</keyword>
<comment type="caution">
    <text evidence="2">The sequence shown here is derived from an EMBL/GenBank/DDBJ whole genome shotgun (WGS) entry which is preliminary data.</text>
</comment>
<dbReference type="InterPro" id="IPR013762">
    <property type="entry name" value="Integrase-like_cat_sf"/>
</dbReference>
<dbReference type="Proteomes" id="UP001521181">
    <property type="component" value="Unassembled WGS sequence"/>
</dbReference>
<dbReference type="Gene3D" id="1.10.443.10">
    <property type="entry name" value="Intergrase catalytic core"/>
    <property type="match status" value="1"/>
</dbReference>
<evidence type="ECO:0000313" key="2">
    <source>
        <dbReference type="EMBL" id="MCE5974896.1"/>
    </source>
</evidence>
<dbReference type="EMBL" id="JAJUOS010000014">
    <property type="protein sequence ID" value="MCE5974896.1"/>
    <property type="molecule type" value="Genomic_DNA"/>
</dbReference>
<evidence type="ECO:0008006" key="4">
    <source>
        <dbReference type="Google" id="ProtNLM"/>
    </source>
</evidence>
<name>A0ABS8YYN0_9RHOB</name>
<proteinExistence type="predicted"/>
<evidence type="ECO:0000256" key="1">
    <source>
        <dbReference type="ARBA" id="ARBA00023172"/>
    </source>
</evidence>
<protein>
    <recommendedName>
        <fullName evidence="4">Tyr recombinase domain-containing protein</fullName>
    </recommendedName>
</protein>